<dbReference type="InterPro" id="IPR036047">
    <property type="entry name" value="F-box-like_dom_sf"/>
</dbReference>
<dbReference type="InterPro" id="IPR053197">
    <property type="entry name" value="F-box_SCFL_complex_component"/>
</dbReference>
<reference evidence="3" key="1">
    <citation type="journal article" date="2019" name="Nat. Commun.">
        <title>The genome of broomcorn millet.</title>
        <authorList>
            <person name="Zou C."/>
            <person name="Miki D."/>
            <person name="Li D."/>
            <person name="Tang Q."/>
            <person name="Xiao L."/>
            <person name="Rajput S."/>
            <person name="Deng P."/>
            <person name="Jia W."/>
            <person name="Huang R."/>
            <person name="Zhang M."/>
            <person name="Sun Y."/>
            <person name="Hu J."/>
            <person name="Fu X."/>
            <person name="Schnable P.S."/>
            <person name="Li F."/>
            <person name="Zhang H."/>
            <person name="Feng B."/>
            <person name="Zhu X."/>
            <person name="Liu R."/>
            <person name="Schnable J.C."/>
            <person name="Zhu J.-K."/>
            <person name="Zhang H."/>
        </authorList>
    </citation>
    <scope>NUCLEOTIDE SEQUENCE [LARGE SCALE GENOMIC DNA]</scope>
</reference>
<sequence length="337" mass="37893">MRPPGKKAKQSTAPAAAGIDALPDGVLEHILGFLPSPEAVRTCVLARRWRHRWRHATGVRVSCLAAPRDVRAQVLYFRRGRRRRRRELHEPLAPARRGVQGCPSLEHLVIESCELWDADRVSSESLKHLRMTSCIFSKDSSTVIHAPSLVSLRLDGHLYRAPVLEIMPSLQDAFVRVVHENLDSGYSDDYSGDCDDEDCYSCYGAVDGIYKCVLLEGLSEAENLALISESKAGPKHKMEMIGRYNPTDKTAVILEHLKEIEVKCEVVDEKVHKVLKFLCTFNICKHTGDPLDVICISEIYPLLWEWKVAAVNKLKVEVLDLELMIVGIIDLLTSPQH</sequence>
<evidence type="ECO:0000259" key="1">
    <source>
        <dbReference type="Pfam" id="PF00646"/>
    </source>
</evidence>
<dbReference type="InterPro" id="IPR032675">
    <property type="entry name" value="LRR_dom_sf"/>
</dbReference>
<evidence type="ECO:0000313" key="3">
    <source>
        <dbReference type="Proteomes" id="UP000275267"/>
    </source>
</evidence>
<dbReference type="AlphaFoldDB" id="A0A3L6T1W8"/>
<dbReference type="OrthoDB" id="10693465at2759"/>
<dbReference type="STRING" id="4540.A0A3L6T1W8"/>
<dbReference type="PANTHER" id="PTHR34223:SF80">
    <property type="entry name" value="OS11G0205900 PROTEIN"/>
    <property type="match status" value="1"/>
</dbReference>
<gene>
    <name evidence="2" type="ORF">C2845_PM05G22100</name>
</gene>
<dbReference type="SUPFAM" id="SSF81383">
    <property type="entry name" value="F-box domain"/>
    <property type="match status" value="1"/>
</dbReference>
<dbReference type="PANTHER" id="PTHR34223">
    <property type="entry name" value="OS11G0201299 PROTEIN"/>
    <property type="match status" value="1"/>
</dbReference>
<protein>
    <recommendedName>
        <fullName evidence="1">F-box domain-containing protein</fullName>
    </recommendedName>
</protein>
<evidence type="ECO:0000313" key="2">
    <source>
        <dbReference type="EMBL" id="RLN29921.1"/>
    </source>
</evidence>
<keyword evidence="3" id="KW-1185">Reference proteome</keyword>
<accession>A0A3L6T1W8</accession>
<dbReference type="Proteomes" id="UP000275267">
    <property type="component" value="Unassembled WGS sequence"/>
</dbReference>
<dbReference type="InterPro" id="IPR001810">
    <property type="entry name" value="F-box_dom"/>
</dbReference>
<name>A0A3L6T1W8_PANMI</name>
<comment type="caution">
    <text evidence="2">The sequence shown here is derived from an EMBL/GenBank/DDBJ whole genome shotgun (WGS) entry which is preliminary data.</text>
</comment>
<dbReference type="Gene3D" id="3.80.10.10">
    <property type="entry name" value="Ribonuclease Inhibitor"/>
    <property type="match status" value="1"/>
</dbReference>
<feature type="domain" description="F-box" evidence="1">
    <location>
        <begin position="20"/>
        <end position="54"/>
    </location>
</feature>
<organism evidence="2 3">
    <name type="scientific">Panicum miliaceum</name>
    <name type="common">Proso millet</name>
    <name type="synonym">Broomcorn millet</name>
    <dbReference type="NCBI Taxonomy" id="4540"/>
    <lineage>
        <taxon>Eukaryota</taxon>
        <taxon>Viridiplantae</taxon>
        <taxon>Streptophyta</taxon>
        <taxon>Embryophyta</taxon>
        <taxon>Tracheophyta</taxon>
        <taxon>Spermatophyta</taxon>
        <taxon>Magnoliopsida</taxon>
        <taxon>Liliopsida</taxon>
        <taxon>Poales</taxon>
        <taxon>Poaceae</taxon>
        <taxon>PACMAD clade</taxon>
        <taxon>Panicoideae</taxon>
        <taxon>Panicodae</taxon>
        <taxon>Paniceae</taxon>
        <taxon>Panicinae</taxon>
        <taxon>Panicum</taxon>
        <taxon>Panicum sect. Panicum</taxon>
    </lineage>
</organism>
<dbReference type="SUPFAM" id="SSF52047">
    <property type="entry name" value="RNI-like"/>
    <property type="match status" value="1"/>
</dbReference>
<dbReference type="Pfam" id="PF00646">
    <property type="entry name" value="F-box"/>
    <property type="match status" value="1"/>
</dbReference>
<dbReference type="EMBL" id="PQIB02000003">
    <property type="protein sequence ID" value="RLN29921.1"/>
    <property type="molecule type" value="Genomic_DNA"/>
</dbReference>
<proteinExistence type="predicted"/>